<dbReference type="InterPro" id="IPR027838">
    <property type="entry name" value="DUF4585"/>
</dbReference>
<dbReference type="Proteomes" id="UP000694397">
    <property type="component" value="Chromosome 24"/>
</dbReference>
<feature type="region of interest" description="Disordered" evidence="2">
    <location>
        <begin position="208"/>
        <end position="258"/>
    </location>
</feature>
<feature type="compositionally biased region" description="Polar residues" evidence="2">
    <location>
        <begin position="1494"/>
        <end position="1514"/>
    </location>
</feature>
<feature type="compositionally biased region" description="Basic residues" evidence="2">
    <location>
        <begin position="1610"/>
        <end position="1620"/>
    </location>
</feature>
<dbReference type="InterPro" id="IPR052303">
    <property type="entry name" value="CEFIP"/>
</dbReference>
<feature type="compositionally biased region" description="Basic and acidic residues" evidence="2">
    <location>
        <begin position="1621"/>
        <end position="1634"/>
    </location>
</feature>
<dbReference type="Ensembl" id="ENSSFOT00015013568.2">
    <property type="protein sequence ID" value="ENSSFOP00015013401.2"/>
    <property type="gene ID" value="ENSSFOG00015008648.2"/>
</dbReference>
<keyword evidence="1" id="KW-0175">Coiled coil</keyword>
<evidence type="ECO:0000259" key="3">
    <source>
        <dbReference type="Pfam" id="PF15232"/>
    </source>
</evidence>
<dbReference type="GeneID" id="108918820"/>
<feature type="region of interest" description="Disordered" evidence="2">
    <location>
        <begin position="1280"/>
        <end position="1303"/>
    </location>
</feature>
<gene>
    <name evidence="4" type="primary">LOC108918820</name>
</gene>
<feature type="region of interest" description="Disordered" evidence="2">
    <location>
        <begin position="605"/>
        <end position="625"/>
    </location>
</feature>
<dbReference type="PANTHER" id="PTHR33775:SF2">
    <property type="entry name" value="CARDIAC-ENRICHED FHL2-INTERACTING PROTEIN"/>
    <property type="match status" value="1"/>
</dbReference>
<feature type="compositionally biased region" description="Polar residues" evidence="2">
    <location>
        <begin position="1387"/>
        <end position="1399"/>
    </location>
</feature>
<keyword evidence="5" id="KW-1185">Reference proteome</keyword>
<feature type="compositionally biased region" description="Polar residues" evidence="2">
    <location>
        <begin position="208"/>
        <end position="232"/>
    </location>
</feature>
<dbReference type="KEGG" id="sfm:108918820"/>
<dbReference type="OrthoDB" id="8945866at2759"/>
<dbReference type="PANTHER" id="PTHR33775">
    <property type="entry name" value="CARDIAC-ENRICHED FHL2-INTERACTING PROTEIN-RELATED"/>
    <property type="match status" value="1"/>
</dbReference>
<feature type="compositionally biased region" description="Polar residues" evidence="2">
    <location>
        <begin position="462"/>
        <end position="479"/>
    </location>
</feature>
<feature type="compositionally biased region" description="Basic and acidic residues" evidence="2">
    <location>
        <begin position="925"/>
        <end position="940"/>
    </location>
</feature>
<reference evidence="4" key="3">
    <citation type="submission" date="2025-09" db="UniProtKB">
        <authorList>
            <consortium name="Ensembl"/>
        </authorList>
    </citation>
    <scope>IDENTIFICATION</scope>
</reference>
<feature type="region of interest" description="Disordered" evidence="2">
    <location>
        <begin position="1341"/>
        <end position="1409"/>
    </location>
</feature>
<evidence type="ECO:0000256" key="1">
    <source>
        <dbReference type="SAM" id="Coils"/>
    </source>
</evidence>
<feature type="compositionally biased region" description="Basic and acidic residues" evidence="2">
    <location>
        <begin position="615"/>
        <end position="625"/>
    </location>
</feature>
<accession>A0A8C9RGP3</accession>
<evidence type="ECO:0000256" key="2">
    <source>
        <dbReference type="SAM" id="MobiDB-lite"/>
    </source>
</evidence>
<dbReference type="RefSeq" id="XP_029104784.1">
    <property type="nucleotide sequence ID" value="XM_029248951.1"/>
</dbReference>
<feature type="compositionally biased region" description="Basic and acidic residues" evidence="2">
    <location>
        <begin position="1349"/>
        <end position="1366"/>
    </location>
</feature>
<dbReference type="GO" id="GO:0030018">
    <property type="term" value="C:Z disc"/>
    <property type="evidence" value="ECO:0007669"/>
    <property type="project" value="TreeGrafter"/>
</dbReference>
<name>A0A8C9RGP3_SCLFO</name>
<dbReference type="RefSeq" id="XP_018581915.2">
    <property type="nucleotide sequence ID" value="XM_018726399.2"/>
</dbReference>
<dbReference type="RefSeq" id="XP_018581914.2">
    <property type="nucleotide sequence ID" value="XM_018726398.2"/>
</dbReference>
<evidence type="ECO:0000313" key="5">
    <source>
        <dbReference type="Proteomes" id="UP000694397"/>
    </source>
</evidence>
<feature type="compositionally biased region" description="Basic residues" evidence="2">
    <location>
        <begin position="246"/>
        <end position="258"/>
    </location>
</feature>
<feature type="compositionally biased region" description="Polar residues" evidence="2">
    <location>
        <begin position="441"/>
        <end position="455"/>
    </location>
</feature>
<feature type="compositionally biased region" description="Polar residues" evidence="2">
    <location>
        <begin position="1635"/>
        <end position="1655"/>
    </location>
</feature>
<feature type="compositionally biased region" description="Polar residues" evidence="2">
    <location>
        <begin position="1582"/>
        <end position="1595"/>
    </location>
</feature>
<reference evidence="4 5" key="1">
    <citation type="submission" date="2019-04" db="EMBL/GenBank/DDBJ databases">
        <authorList>
            <consortium name="Wellcome Sanger Institute Data Sharing"/>
        </authorList>
    </citation>
    <scope>NUCLEOTIDE SEQUENCE [LARGE SCALE GENOMIC DNA]</scope>
</reference>
<feature type="compositionally biased region" description="Basic and acidic residues" evidence="2">
    <location>
        <begin position="1376"/>
        <end position="1385"/>
    </location>
</feature>
<dbReference type="RefSeq" id="XP_018581912.2">
    <property type="nucleotide sequence ID" value="XM_018726396.2"/>
</dbReference>
<proteinExistence type="predicted"/>
<feature type="region of interest" description="Disordered" evidence="2">
    <location>
        <begin position="925"/>
        <end position="960"/>
    </location>
</feature>
<feature type="region of interest" description="Disordered" evidence="2">
    <location>
        <begin position="440"/>
        <end position="479"/>
    </location>
</feature>
<feature type="compositionally biased region" description="Pro residues" evidence="2">
    <location>
        <begin position="1662"/>
        <end position="1680"/>
    </location>
</feature>
<dbReference type="Pfam" id="PF15232">
    <property type="entry name" value="DUF4585"/>
    <property type="match status" value="1"/>
</dbReference>
<evidence type="ECO:0000313" key="4">
    <source>
        <dbReference type="Ensembl" id="ENSSFOP00015013401.2"/>
    </source>
</evidence>
<reference evidence="4" key="2">
    <citation type="submission" date="2025-08" db="UniProtKB">
        <authorList>
            <consortium name="Ensembl"/>
        </authorList>
    </citation>
    <scope>IDENTIFICATION</scope>
</reference>
<feature type="domain" description="DUF4585" evidence="3">
    <location>
        <begin position="1688"/>
        <end position="1756"/>
    </location>
</feature>
<dbReference type="GO" id="GO:0070886">
    <property type="term" value="P:positive regulation of calcineurin-NFAT signaling cascade"/>
    <property type="evidence" value="ECO:0007669"/>
    <property type="project" value="TreeGrafter"/>
</dbReference>
<dbReference type="GeneTree" id="ENSGT00730000111333"/>
<organism evidence="4 5">
    <name type="scientific">Scleropages formosus</name>
    <name type="common">Asian bonytongue</name>
    <name type="synonym">Osteoglossum formosum</name>
    <dbReference type="NCBI Taxonomy" id="113540"/>
    <lineage>
        <taxon>Eukaryota</taxon>
        <taxon>Metazoa</taxon>
        <taxon>Chordata</taxon>
        <taxon>Craniata</taxon>
        <taxon>Vertebrata</taxon>
        <taxon>Euteleostomi</taxon>
        <taxon>Actinopterygii</taxon>
        <taxon>Neopterygii</taxon>
        <taxon>Teleostei</taxon>
        <taxon>Osteoglossocephala</taxon>
        <taxon>Osteoglossomorpha</taxon>
        <taxon>Osteoglossiformes</taxon>
        <taxon>Osteoglossidae</taxon>
        <taxon>Scleropages</taxon>
    </lineage>
</organism>
<feature type="region of interest" description="Disordered" evidence="2">
    <location>
        <begin position="1467"/>
        <end position="1680"/>
    </location>
</feature>
<feature type="coiled-coil region" evidence="1">
    <location>
        <begin position="822"/>
        <end position="849"/>
    </location>
</feature>
<protein>
    <submittedName>
        <fullName evidence="4">Uncharacterized LOC108918820</fullName>
    </submittedName>
</protein>
<sequence length="1851" mass="203586">MHRGDRLEQLVPRKGKVLKMSCLNKRHGVNRGNKRGSYKYTEGFKDTSSVGSLMDETDREVSSLTDRAFKSLCIDEEPIYSDSEVISSPSGRKQAFTEDTQSKEVGGVTFSHSFVNTAKQEHISWNDHVHHLNNGAIESGWLQNRGKSKVSSLVKAFTTMRNDIKGGLIADRDMSESVTGRKQTDANFDSWDKTALLSIQRELSEFSTVPDPQNFKMGNSSTKGRSGTSKAQKTNKDLTFPSSKSSKNKSRKPSKHKKLNSNNFFLHSEFSPFQAWRECCRFPFEQQNMSNLSSANDFPEWYDSPLYKELTAATRLTQTGDSKKHRKSTDNVSLPALTFPKNLHKALDAEKPCSSPEEQQKIVELEKQVLSSKELNKTLISENSCTSPKDPPNAIGLVEQNLSPNDLDIALTVEKGSGSEAGAPCPPWRRNRSHVRKAPITTHSSTVPPSHPQSRTGEEALATTSQDPTTADESTSGNITPFSISQLLTPIIYVGQKVESSGKPKEMLSPSELMLPELPESEIRPTPEVKLTDSYKAIASSLLFNIKDNRKRVKSTYSPQKFKGLNPKDPRRLLPVQETTGPKNVLAISEASIAVVSAAAHPKAGHVKSVSSHALEPKSERTGDRKKLADTRISDDYLTLTSPRSVKEAAGCRSFPGGMQEDAGRAHLAEVLNARSLPTSNEPSKLRVGYLAFDPPRTARQSGKQTENVPLKFIAPQHFAVAKHKKAHVGRKGPLMNGIISVKGPEHSGEEVRQSKQGLHVNRHGMIINRGVHAMRDEDNIKTAGDREVISSEPKDICLLSLAEQEEDNGFVRTGDQEPKSKVEASEDMEKVKKELNNGKETRKEVGAEHVFSARQNQYIKNERYAMQDDEVEEASTPEPTAKGENIKITTSVQEYQKAKRGVVSQRVNKQAACDELAHLDVQHEAEGDVPRKTEERLPRSDVASANGQRYTGKHGPLSNGCMLDRGGELENEEVKHAKLGTFSAKEASHLLGIEREVFATKGYGTNEQKCTQNEQSRIHDADLTEQVLVRTPKDKCGESDDARINGLIKQNVLASTERNHVNQAALETTIRPAGKVQDKGGVNPINGKYLTGKDKCAVEGKEHEKKSNNVDRVMMARGSVKQKVLSYMKENIHDKCQKLAPKGKELSRNSIPSTGILEAVRHEKFPTKQKELLRDEYLGKIPQDGSLTVRESELDECDLVTMKEKVGSTWKENASKGNAEWEKLAVQERDGVSIKKYVAEEKVHTTTEVSAADGRAAAAVPAAADDDDYHHHDHVVKETDKKVQENDEQIQEGNDHKGQNRLSGVTLPLQIDNTVDEHTTKVMGPSIPQENSHQCENFQLPGQNLLPKETKNASGKDRKELEKMELQCYSNINQESEREDKDRLVTSPQTDGSASWTEGSERSPSEMDEGGWVRCLIDCAKVQSQSLQSSTPLSPVGKLTLFKVKDNTFRNSPITKTVKLTFHHSFPEDFSLGSPRESLSGSERGEDERGLTKGTTGASVPRSTSPDTRSNGMYTPGTLRGRRRSHIQHTSIPEEDESRSFASGQLEDMESCALSGSGTEEAAISAAPAEDTAFSKEPSERSGSACSANDSQSLIKPPAVPPKTEKALRRAQKLTSRRMRKEEAQSKAQESSRSDLNPSHAAQNTASPPSKSLVAQQTAPAPEPAPIPSAEPQIIPPPAADISVPSYAITQRKLLQDPDSGQYFVVDMPVQVKTKTFFDPELGTYVQLPVQSPKEASSTVAEAAAAPYMLCHGFVPIPVSSLPQQGPTAKALGPVLFPDTLEKQEDSGTLRQDPSKWVDCKDAENDIDLNITHVPASEKCSYSEEKDSIGSEYMDVVSLGEPDNCSVESS</sequence>